<dbReference type="PANTHER" id="PTHR11695:SF294">
    <property type="entry name" value="RETICULON-4-INTERACTING PROTEIN 1, MITOCHONDRIAL"/>
    <property type="match status" value="1"/>
</dbReference>
<proteinExistence type="predicted"/>
<name>A0A5C3NG13_9AGAM</name>
<dbReference type="Proteomes" id="UP000305948">
    <property type="component" value="Unassembled WGS sequence"/>
</dbReference>
<evidence type="ECO:0000259" key="2">
    <source>
        <dbReference type="SMART" id="SM00829"/>
    </source>
</evidence>
<feature type="compositionally biased region" description="Basic and acidic residues" evidence="1">
    <location>
        <begin position="965"/>
        <end position="979"/>
    </location>
</feature>
<reference evidence="3 4" key="1">
    <citation type="journal article" date="2019" name="Nat. Ecol. Evol.">
        <title>Megaphylogeny resolves global patterns of mushroom evolution.</title>
        <authorList>
            <person name="Varga T."/>
            <person name="Krizsan K."/>
            <person name="Foldi C."/>
            <person name="Dima B."/>
            <person name="Sanchez-Garcia M."/>
            <person name="Sanchez-Ramirez S."/>
            <person name="Szollosi G.J."/>
            <person name="Szarkandi J.G."/>
            <person name="Papp V."/>
            <person name="Albert L."/>
            <person name="Andreopoulos W."/>
            <person name="Angelini C."/>
            <person name="Antonin V."/>
            <person name="Barry K.W."/>
            <person name="Bougher N.L."/>
            <person name="Buchanan P."/>
            <person name="Buyck B."/>
            <person name="Bense V."/>
            <person name="Catcheside P."/>
            <person name="Chovatia M."/>
            <person name="Cooper J."/>
            <person name="Damon W."/>
            <person name="Desjardin D."/>
            <person name="Finy P."/>
            <person name="Geml J."/>
            <person name="Haridas S."/>
            <person name="Hughes K."/>
            <person name="Justo A."/>
            <person name="Karasinski D."/>
            <person name="Kautmanova I."/>
            <person name="Kiss B."/>
            <person name="Kocsube S."/>
            <person name="Kotiranta H."/>
            <person name="LaButti K.M."/>
            <person name="Lechner B.E."/>
            <person name="Liimatainen K."/>
            <person name="Lipzen A."/>
            <person name="Lukacs Z."/>
            <person name="Mihaltcheva S."/>
            <person name="Morgado L.N."/>
            <person name="Niskanen T."/>
            <person name="Noordeloos M.E."/>
            <person name="Ohm R.A."/>
            <person name="Ortiz-Santana B."/>
            <person name="Ovrebo C."/>
            <person name="Racz N."/>
            <person name="Riley R."/>
            <person name="Savchenko A."/>
            <person name="Shiryaev A."/>
            <person name="Soop K."/>
            <person name="Spirin V."/>
            <person name="Szebenyi C."/>
            <person name="Tomsovsky M."/>
            <person name="Tulloss R.E."/>
            <person name="Uehling J."/>
            <person name="Grigoriev I.V."/>
            <person name="Vagvolgyi C."/>
            <person name="Papp T."/>
            <person name="Martin F.M."/>
            <person name="Miettinen O."/>
            <person name="Hibbett D.S."/>
            <person name="Nagy L.G."/>
        </authorList>
    </citation>
    <scope>NUCLEOTIDE SEQUENCE [LARGE SCALE GENOMIC DNA]</scope>
    <source>
        <strain evidence="3 4">OMC1185</strain>
    </source>
</reference>
<dbReference type="Pfam" id="PF13602">
    <property type="entry name" value="ADH_zinc_N_2"/>
    <property type="match status" value="1"/>
</dbReference>
<dbReference type="InterPro" id="IPR014182">
    <property type="entry name" value="ADH_Zn_typ-1"/>
</dbReference>
<evidence type="ECO:0000256" key="1">
    <source>
        <dbReference type="SAM" id="MobiDB-lite"/>
    </source>
</evidence>
<dbReference type="InterPro" id="IPR013154">
    <property type="entry name" value="ADH-like_N"/>
</dbReference>
<dbReference type="STRING" id="5364.A0A5C3NG13"/>
<feature type="compositionally biased region" description="Polar residues" evidence="1">
    <location>
        <begin position="695"/>
        <end position="711"/>
    </location>
</feature>
<dbReference type="Gene3D" id="3.90.180.10">
    <property type="entry name" value="Medium-chain alcohol dehydrogenases, catalytic domain"/>
    <property type="match status" value="1"/>
</dbReference>
<evidence type="ECO:0000313" key="4">
    <source>
        <dbReference type="Proteomes" id="UP000305948"/>
    </source>
</evidence>
<gene>
    <name evidence="3" type="ORF">OE88DRAFT_1730282</name>
</gene>
<dbReference type="Gene3D" id="3.40.50.720">
    <property type="entry name" value="NAD(P)-binding Rossmann-like Domain"/>
    <property type="match status" value="1"/>
</dbReference>
<feature type="region of interest" description="Disordered" evidence="1">
    <location>
        <begin position="1086"/>
        <end position="1141"/>
    </location>
</feature>
<dbReference type="InterPro" id="IPR050700">
    <property type="entry name" value="YIM1/Zinc_Alcohol_DH_Fams"/>
</dbReference>
<organism evidence="3 4">
    <name type="scientific">Heliocybe sulcata</name>
    <dbReference type="NCBI Taxonomy" id="5364"/>
    <lineage>
        <taxon>Eukaryota</taxon>
        <taxon>Fungi</taxon>
        <taxon>Dikarya</taxon>
        <taxon>Basidiomycota</taxon>
        <taxon>Agaricomycotina</taxon>
        <taxon>Agaricomycetes</taxon>
        <taxon>Gloeophyllales</taxon>
        <taxon>Gloeophyllaceae</taxon>
        <taxon>Heliocybe</taxon>
    </lineage>
</organism>
<dbReference type="InterPro" id="IPR036291">
    <property type="entry name" value="NAD(P)-bd_dom_sf"/>
</dbReference>
<accession>A0A5C3NG13</accession>
<dbReference type="SUPFAM" id="SSF51735">
    <property type="entry name" value="NAD(P)-binding Rossmann-fold domains"/>
    <property type="match status" value="1"/>
</dbReference>
<dbReference type="SMART" id="SM00829">
    <property type="entry name" value="PKS_ER"/>
    <property type="match status" value="1"/>
</dbReference>
<dbReference type="InterPro" id="IPR011032">
    <property type="entry name" value="GroES-like_sf"/>
</dbReference>
<feature type="region of interest" description="Disordered" evidence="1">
    <location>
        <begin position="545"/>
        <end position="564"/>
    </location>
</feature>
<dbReference type="InterPro" id="IPR020843">
    <property type="entry name" value="ER"/>
</dbReference>
<dbReference type="NCBIfam" id="TIGR02817">
    <property type="entry name" value="adh_fam_1"/>
    <property type="match status" value="1"/>
</dbReference>
<evidence type="ECO:0000313" key="3">
    <source>
        <dbReference type="EMBL" id="TFK56839.1"/>
    </source>
</evidence>
<feature type="region of interest" description="Disordered" evidence="1">
    <location>
        <begin position="948"/>
        <end position="995"/>
    </location>
</feature>
<feature type="compositionally biased region" description="Basic and acidic residues" evidence="1">
    <location>
        <begin position="1186"/>
        <end position="1196"/>
    </location>
</feature>
<feature type="region of interest" description="Disordered" evidence="1">
    <location>
        <begin position="1176"/>
        <end position="1198"/>
    </location>
</feature>
<dbReference type="Pfam" id="PF08240">
    <property type="entry name" value="ADH_N"/>
    <property type="match status" value="1"/>
</dbReference>
<dbReference type="CDD" id="cd08252">
    <property type="entry name" value="AL_MDR"/>
    <property type="match status" value="1"/>
</dbReference>
<sequence>MATQMKAIVPSGPGAPSVLSLVDLPVPALESPYDILIKIHGASLNPADTKVRKSNTRPNRILGWDATGVVEAVGDSALFKKGDEVMYAGAIGRAGSNAQYGVVDSRIVGRKPKGWSWADAAGLPLVALTAWEMLEDQFHLKPYAVPEKEETLLIINGAGGVGTMATQLASKVFNIKSIIATASRPETIDWVKKNGATHVISHREDLGTQLKALNLTPSLVFICYDTLAYLPQLAPVMRPFGHVGTIVETDDPLPFHNNGAMGKALSFHWEFMFARPMHGYDLETQGRILNEVAKLAEEGKITSLTTVKEVLSVQSLRTAHDTVDNGKAIGKIVFELLSDCLGPVPLIEPNTLVLPPEPFEVLSRQLKLRELPCYEEKWNLAGAEAASRIRNALTIRKNSKPPSVTCWSTDDGYDYFTSIYRPMSPILTRRAMRQTPKLGQLTTDDSKLPENNTDMLKKHAIKPIDNSPMEEPHIKMEEVLRLKPTLDADMHASIKMMIRAVPSISGPRAGNKDYLNTAADQFLRSSSPPPMLHLAEEFVPLFPRSRHPRASTSTKDEKKTAPLGLGSMADLPAVIPRVEAKEEPEEDLFRQHMKVIDGWNAYVHSPSPSLGTPSLDDNTSEVDELFMPSPEKETPIQELFSARMYEVEIPRSKKPGGAKVKPKPLGAGQSLHSFLGPLLTTPAPMTGAEPRIVTTPKSQPSSPRTTITASMLGQPPYSTIEEGDVGSIRERLPLSDDTDATGDDFDQAIGKLYNEVKGLDPDAVIMKVRLDERECHLMDVPKLPSPTEHEPNGFMPTSLRSLVAPQARDKNDAAGNSDEAIGDLAFLKKATGNKSLTLELTWRPFNFGRKKPTHEELARVESDINDTALTELDRASGDAAAIEEKVKQVLQFGDVAETEDNKSWESMAHGSPPQAVTLASNCAGDGFSVIMTRKDRLNAERLRRGEDLVLSGRQEQKEDEDDEDRNSIDEEREVEEALRPAKKPRLGSPDDTLVKAHERRNSEVALDEQLWTNGSGVIFMDQDHEFEEIEYLNSQAPVDAGYDEPRRSQQGTTGSYQYCDTARHQEPAEHDQDGLLAIPALYPGLQHDVPPPLEESTALPYRPADDRADDAPLPNMGPERALPSDPLKSGSDLASSTTLRGDAAEHRSLSIAWEGRSARQNLVEFMRLRSKQVPTVEVEQRSLSPEQREEPARPEEVATTPACVPPELIDRTTLVVPVDWPRPTTVHRYLASLDLIQKRGLVRHLQSDLCAVDLVERDTLGDADVILDPETCIVFVSLPALPAQCEATVQRLGALSWRYRDVLVVFEAFPASRAYGSTSRLNTSCFDLNVFSAPVIKAVGKLRRDLRIAEACEKRRPGSGVHSAFALNVEDAAVFARVFGDMAEAVDATRGAVWGDRAWLDVEAEGQYDLAANEGMNPFCAALVLSQVTLDDFLEAEPEQRMQYFGPLVGEERITQFNEGIARRWQAMDQGIPSDPPTDLGPTTSELLYASDNFEYTHLQTAPP</sequence>
<dbReference type="GO" id="GO:0008270">
    <property type="term" value="F:zinc ion binding"/>
    <property type="evidence" value="ECO:0007669"/>
    <property type="project" value="InterPro"/>
</dbReference>
<dbReference type="SUPFAM" id="SSF50129">
    <property type="entry name" value="GroES-like"/>
    <property type="match status" value="1"/>
</dbReference>
<dbReference type="GO" id="GO:0016491">
    <property type="term" value="F:oxidoreductase activity"/>
    <property type="evidence" value="ECO:0007669"/>
    <property type="project" value="InterPro"/>
</dbReference>
<keyword evidence="4" id="KW-1185">Reference proteome</keyword>
<dbReference type="PANTHER" id="PTHR11695">
    <property type="entry name" value="ALCOHOL DEHYDROGENASE RELATED"/>
    <property type="match status" value="1"/>
</dbReference>
<dbReference type="EMBL" id="ML213503">
    <property type="protein sequence ID" value="TFK56839.1"/>
    <property type="molecule type" value="Genomic_DNA"/>
</dbReference>
<feature type="domain" description="Enoyl reductase (ER)" evidence="2">
    <location>
        <begin position="14"/>
        <end position="334"/>
    </location>
</feature>
<feature type="region of interest" description="Disordered" evidence="1">
    <location>
        <begin position="692"/>
        <end position="718"/>
    </location>
</feature>
<dbReference type="OrthoDB" id="2422840at2759"/>
<protein>
    <recommendedName>
        <fullName evidence="2">Enoyl reductase (ER) domain-containing protein</fullName>
    </recommendedName>
</protein>